<organism evidence="1">
    <name type="scientific">freshwater metagenome</name>
    <dbReference type="NCBI Taxonomy" id="449393"/>
    <lineage>
        <taxon>unclassified sequences</taxon>
        <taxon>metagenomes</taxon>
        <taxon>ecological metagenomes</taxon>
    </lineage>
</organism>
<dbReference type="AlphaFoldDB" id="A0A6J6MBK0"/>
<protein>
    <submittedName>
        <fullName evidence="1">Unannotated protein</fullName>
    </submittedName>
</protein>
<proteinExistence type="predicted"/>
<reference evidence="1" key="1">
    <citation type="submission" date="2020-05" db="EMBL/GenBank/DDBJ databases">
        <authorList>
            <person name="Chiriac C."/>
            <person name="Salcher M."/>
            <person name="Ghai R."/>
            <person name="Kavagutti S V."/>
        </authorList>
    </citation>
    <scope>NUCLEOTIDE SEQUENCE</scope>
</reference>
<dbReference type="EMBL" id="CAEZWS010000069">
    <property type="protein sequence ID" value="CAB4671560.1"/>
    <property type="molecule type" value="Genomic_DNA"/>
</dbReference>
<gene>
    <name evidence="1" type="ORF">UFOPK2288_01063</name>
</gene>
<evidence type="ECO:0000313" key="1">
    <source>
        <dbReference type="EMBL" id="CAB4671560.1"/>
    </source>
</evidence>
<name>A0A6J6MBK0_9ZZZZ</name>
<accession>A0A6J6MBK0</accession>
<sequence>MQIYNLDASWRGINKSLNDRICVGGVWHQKEIFGAVSIHNEVINNASTVIAHQGVLRLSIANAIEVVGKTAIEKFACTGAYYAGFA</sequence>